<feature type="domain" description="Aldehyde dehydrogenase" evidence="3">
    <location>
        <begin position="22"/>
        <end position="476"/>
    </location>
</feature>
<dbReference type="CDD" id="cd07103">
    <property type="entry name" value="ALDH_F5_SSADH_GabD"/>
    <property type="match status" value="1"/>
</dbReference>
<dbReference type="InterPro" id="IPR016163">
    <property type="entry name" value="Ald_DH_C"/>
</dbReference>
<dbReference type="RefSeq" id="WP_183625428.1">
    <property type="nucleotide sequence ID" value="NZ_JACIDX010000007.1"/>
</dbReference>
<dbReference type="Gene3D" id="3.40.309.10">
    <property type="entry name" value="Aldehyde Dehydrogenase, Chain A, domain 2"/>
    <property type="match status" value="1"/>
</dbReference>
<protein>
    <submittedName>
        <fullName evidence="4">Succinate-semialdehyde dehydrogenase/glutarate-semialdehyde dehydrogenase</fullName>
        <ecNumber evidence="4">1.2.1.16</ecNumber>
        <ecNumber evidence="4">1.2.1.20</ecNumber>
        <ecNumber evidence="4">1.2.1.79</ecNumber>
    </submittedName>
</protein>
<accession>A0A7W6CLR0</accession>
<dbReference type="InterPro" id="IPR016160">
    <property type="entry name" value="Ald_DH_CS_CYS"/>
</dbReference>
<gene>
    <name evidence="4" type="ORF">GGR38_002233</name>
</gene>
<dbReference type="AlphaFoldDB" id="A0A7W6CLR0"/>
<evidence type="ECO:0000256" key="1">
    <source>
        <dbReference type="ARBA" id="ARBA00009986"/>
    </source>
</evidence>
<proteinExistence type="inferred from homology"/>
<dbReference type="InterPro" id="IPR016162">
    <property type="entry name" value="Ald_DH_N"/>
</dbReference>
<organism evidence="4 5">
    <name type="scientific">Novosphingobium sediminicola</name>
    <dbReference type="NCBI Taxonomy" id="563162"/>
    <lineage>
        <taxon>Bacteria</taxon>
        <taxon>Pseudomonadati</taxon>
        <taxon>Pseudomonadota</taxon>
        <taxon>Alphaproteobacteria</taxon>
        <taxon>Sphingomonadales</taxon>
        <taxon>Sphingomonadaceae</taxon>
        <taxon>Novosphingobium</taxon>
    </lineage>
</organism>
<dbReference type="EC" id="1.2.1.79" evidence="4"/>
<sequence length="482" mass="51152">MANAPTYRSVMLFIDGAWSLAADGRTLPVINPANEEQIGTVAHAGIADLDRALAAAERGFALWRKTPAMARAKVLNGAARLLRERNEDIATQMVLEQGKMIGEARGEVERAAEACDWMAGETMRIAGRIIEGRAANITNHVLREPVGIVAAFTPWNFPVNQIVRKVAGALAAGCALVVKGPEEAPGSCAELVRAFVDAGAPAGVVNLVYGTPAEISEYLVPHPLVRKISFTGSTVVGKHLASLAGQHMKLTTMELGGHAPVLVFADADPVATARALVGNKFRNAGQSCVNPTRFLVEDSIFDAFTAAFVAAASALKPGGGLDPDTTTGPLANIRRVEAMERLTADALAKGAKLHCGGQRVGNKGFFFAPTVFTDVPVDAALMNEEPFGPIAMINRWSDRDALYAEANRLPYGLSAYAFTASNATANEVTQRVESAMISFNHFGLGHPETPFGGMKDSGYGFEGGSEAIEPYLQTRFITKMDL</sequence>
<dbReference type="FunFam" id="3.40.605.10:FF:000033">
    <property type="entry name" value="NAD-dependent succinate-semialdehyde dehydrogenase"/>
    <property type="match status" value="1"/>
</dbReference>
<dbReference type="GO" id="GO:0036243">
    <property type="term" value="F:succinate-semialdehyde dehydrogenase (NADP+) activity"/>
    <property type="evidence" value="ECO:0007669"/>
    <property type="project" value="UniProtKB-EC"/>
</dbReference>
<keyword evidence="2 4" id="KW-0560">Oxidoreductase</keyword>
<dbReference type="PANTHER" id="PTHR43353:SF5">
    <property type="entry name" value="SUCCINATE-SEMIALDEHYDE DEHYDROGENASE, MITOCHONDRIAL"/>
    <property type="match status" value="1"/>
</dbReference>
<dbReference type="InterPro" id="IPR050740">
    <property type="entry name" value="Aldehyde_DH_Superfamily"/>
</dbReference>
<dbReference type="PROSITE" id="PS00070">
    <property type="entry name" value="ALDEHYDE_DEHYDR_CYS"/>
    <property type="match status" value="1"/>
</dbReference>
<dbReference type="InterPro" id="IPR015590">
    <property type="entry name" value="Aldehyde_DH_dom"/>
</dbReference>
<dbReference type="InterPro" id="IPR016161">
    <property type="entry name" value="Ald_DH/histidinol_DH"/>
</dbReference>
<evidence type="ECO:0000256" key="2">
    <source>
        <dbReference type="ARBA" id="ARBA00023002"/>
    </source>
</evidence>
<dbReference type="EMBL" id="JACIDX010000007">
    <property type="protein sequence ID" value="MBB3955281.1"/>
    <property type="molecule type" value="Genomic_DNA"/>
</dbReference>
<dbReference type="Pfam" id="PF00171">
    <property type="entry name" value="Aldedh"/>
    <property type="match status" value="1"/>
</dbReference>
<evidence type="ECO:0000313" key="4">
    <source>
        <dbReference type="EMBL" id="MBB3955281.1"/>
    </source>
</evidence>
<comment type="similarity">
    <text evidence="1">Belongs to the aldehyde dehydrogenase family.</text>
</comment>
<name>A0A7W6CLR0_9SPHN</name>
<keyword evidence="5" id="KW-1185">Reference proteome</keyword>
<dbReference type="PANTHER" id="PTHR43353">
    <property type="entry name" value="SUCCINATE-SEMIALDEHYDE DEHYDROGENASE, MITOCHONDRIAL"/>
    <property type="match status" value="1"/>
</dbReference>
<evidence type="ECO:0000313" key="5">
    <source>
        <dbReference type="Proteomes" id="UP000548867"/>
    </source>
</evidence>
<evidence type="ECO:0000259" key="3">
    <source>
        <dbReference type="Pfam" id="PF00171"/>
    </source>
</evidence>
<dbReference type="Gene3D" id="3.40.605.10">
    <property type="entry name" value="Aldehyde Dehydrogenase, Chain A, domain 1"/>
    <property type="match status" value="1"/>
</dbReference>
<dbReference type="EC" id="1.2.1.16" evidence="4"/>
<reference evidence="4 5" key="1">
    <citation type="submission" date="2020-08" db="EMBL/GenBank/DDBJ databases">
        <title>Genomic Encyclopedia of Type Strains, Phase IV (KMG-IV): sequencing the most valuable type-strain genomes for metagenomic binning, comparative biology and taxonomic classification.</title>
        <authorList>
            <person name="Goeker M."/>
        </authorList>
    </citation>
    <scope>NUCLEOTIDE SEQUENCE [LARGE SCALE GENOMIC DNA]</scope>
    <source>
        <strain evidence="4 5">DSM 27057</strain>
    </source>
</reference>
<dbReference type="GO" id="GO:0102810">
    <property type="term" value="F:glutarate-semialdehyde dehydrogenase (NADP+) activity"/>
    <property type="evidence" value="ECO:0007669"/>
    <property type="project" value="UniProtKB-EC"/>
</dbReference>
<comment type="caution">
    <text evidence="4">The sequence shown here is derived from an EMBL/GenBank/DDBJ whole genome shotgun (WGS) entry which is preliminary data.</text>
</comment>
<dbReference type="EC" id="1.2.1.20" evidence="4"/>
<dbReference type="SUPFAM" id="SSF53720">
    <property type="entry name" value="ALDH-like"/>
    <property type="match status" value="1"/>
</dbReference>
<dbReference type="Proteomes" id="UP000548867">
    <property type="component" value="Unassembled WGS sequence"/>
</dbReference>